<evidence type="ECO:0000256" key="3">
    <source>
        <dbReference type="ARBA" id="ARBA00022840"/>
    </source>
</evidence>
<gene>
    <name evidence="6" type="ORF">TL16_g10102</name>
</gene>
<dbReference type="EMBL" id="BLQM01000353">
    <property type="protein sequence ID" value="GMH85033.1"/>
    <property type="molecule type" value="Genomic_DNA"/>
</dbReference>
<sequence length="494" mass="54665">MSSRDSLSSLALGAAIGIGATLIAQKASSDSFFGSGPSLVRKLSFKTPPCIVIIDPLSSGLTLASLLTLRGYACIRVFSSNFPDELVNLVPKNLVRPVHWVETVYHEGRSVAETLKIIMEVKGVHVENFMVGCESGVELTDELTNLWVEKYADKNCHVVTNGVAMSHARRDKYAMGEAVRAAGIRAAGQKLIQGDDPKAFENVMEFVESCKDGGGNFRVVLKPVASAGSEGVFFATSEEECRKYYNEIFGSTNVFGSLNTSVLIQEFLEGKEYVVDSVSIEGIHKTVAIWEYDKRSANGAKFVYYGMRLYESEDGEREDELVRYMHGVLDALEIRNGPSHGEVMWTRDGPCLVEVGSRPHGGEGTFVNLVEKPIGYSQLSVMIDAHENRHKFFNLPTRPPRLKAYAVETCLVNSHEGTLHSIPLLSTVETLPSFQEVEWKVKIGEHIPVTIDFLTSPAAIMLMHESKEVVERDFEAIHEMEGLLDVRRVRLDTL</sequence>
<evidence type="ECO:0000313" key="6">
    <source>
        <dbReference type="EMBL" id="GMH85033.1"/>
    </source>
</evidence>
<keyword evidence="1" id="KW-0436">Ligase</keyword>
<protein>
    <recommendedName>
        <fullName evidence="5">ATP-grasp domain-containing protein</fullName>
    </recommendedName>
</protein>
<accession>A0A9W7EPN0</accession>
<evidence type="ECO:0000256" key="4">
    <source>
        <dbReference type="PROSITE-ProRule" id="PRU00409"/>
    </source>
</evidence>
<dbReference type="InterPro" id="IPR052032">
    <property type="entry name" value="ATP-dep_AA_Ligase"/>
</dbReference>
<evidence type="ECO:0000256" key="1">
    <source>
        <dbReference type="ARBA" id="ARBA00022598"/>
    </source>
</evidence>
<dbReference type="GO" id="GO:0005524">
    <property type="term" value="F:ATP binding"/>
    <property type="evidence" value="ECO:0007669"/>
    <property type="project" value="UniProtKB-UniRule"/>
</dbReference>
<dbReference type="PANTHER" id="PTHR43585:SF2">
    <property type="entry name" value="ATP-GRASP ENZYME FSQD"/>
    <property type="match status" value="1"/>
</dbReference>
<proteinExistence type="predicted"/>
<dbReference type="GO" id="GO:0016874">
    <property type="term" value="F:ligase activity"/>
    <property type="evidence" value="ECO:0007669"/>
    <property type="project" value="UniProtKB-KW"/>
</dbReference>
<dbReference type="Gene3D" id="3.30.470.20">
    <property type="entry name" value="ATP-grasp fold, B domain"/>
    <property type="match status" value="1"/>
</dbReference>
<feature type="domain" description="ATP-grasp" evidence="5">
    <location>
        <begin position="176"/>
        <end position="387"/>
    </location>
</feature>
<evidence type="ECO:0000259" key="5">
    <source>
        <dbReference type="PROSITE" id="PS50975"/>
    </source>
</evidence>
<dbReference type="GO" id="GO:0046872">
    <property type="term" value="F:metal ion binding"/>
    <property type="evidence" value="ECO:0007669"/>
    <property type="project" value="InterPro"/>
</dbReference>
<organism evidence="6 7">
    <name type="scientific">Triparma laevis f. inornata</name>
    <dbReference type="NCBI Taxonomy" id="1714386"/>
    <lineage>
        <taxon>Eukaryota</taxon>
        <taxon>Sar</taxon>
        <taxon>Stramenopiles</taxon>
        <taxon>Ochrophyta</taxon>
        <taxon>Bolidophyceae</taxon>
        <taxon>Parmales</taxon>
        <taxon>Triparmaceae</taxon>
        <taxon>Triparma</taxon>
    </lineage>
</organism>
<reference evidence="7" key="1">
    <citation type="journal article" date="2023" name="Commun. Biol.">
        <title>Genome analysis of Parmales, the sister group of diatoms, reveals the evolutionary specialization of diatoms from phago-mixotrophs to photoautotrophs.</title>
        <authorList>
            <person name="Ban H."/>
            <person name="Sato S."/>
            <person name="Yoshikawa S."/>
            <person name="Yamada K."/>
            <person name="Nakamura Y."/>
            <person name="Ichinomiya M."/>
            <person name="Sato N."/>
            <person name="Blanc-Mathieu R."/>
            <person name="Endo H."/>
            <person name="Kuwata A."/>
            <person name="Ogata H."/>
        </authorList>
    </citation>
    <scope>NUCLEOTIDE SEQUENCE [LARGE SCALE GENOMIC DNA]</scope>
</reference>
<dbReference type="Pfam" id="PF13535">
    <property type="entry name" value="ATP-grasp_4"/>
    <property type="match status" value="1"/>
</dbReference>
<dbReference type="PANTHER" id="PTHR43585">
    <property type="entry name" value="FUMIPYRROLE BIOSYNTHESIS PROTEIN C"/>
    <property type="match status" value="1"/>
</dbReference>
<dbReference type="SUPFAM" id="SSF56059">
    <property type="entry name" value="Glutathione synthetase ATP-binding domain-like"/>
    <property type="match status" value="1"/>
</dbReference>
<evidence type="ECO:0000256" key="2">
    <source>
        <dbReference type="ARBA" id="ARBA00022741"/>
    </source>
</evidence>
<dbReference type="AlphaFoldDB" id="A0A9W7EPN0"/>
<dbReference type="InterPro" id="IPR011761">
    <property type="entry name" value="ATP-grasp"/>
</dbReference>
<dbReference type="Proteomes" id="UP001162640">
    <property type="component" value="Unassembled WGS sequence"/>
</dbReference>
<comment type="caution">
    <text evidence="6">The sequence shown here is derived from an EMBL/GenBank/DDBJ whole genome shotgun (WGS) entry which is preliminary data.</text>
</comment>
<evidence type="ECO:0000313" key="7">
    <source>
        <dbReference type="Proteomes" id="UP001162640"/>
    </source>
</evidence>
<dbReference type="PROSITE" id="PS50975">
    <property type="entry name" value="ATP_GRASP"/>
    <property type="match status" value="1"/>
</dbReference>
<keyword evidence="2 4" id="KW-0547">Nucleotide-binding</keyword>
<keyword evidence="3 4" id="KW-0067">ATP-binding</keyword>
<name>A0A9W7EPN0_9STRA</name>